<gene>
    <name evidence="4" type="ORF">H8B09_15775</name>
</gene>
<comment type="caution">
    <text evidence="4">The sequence shown here is derived from an EMBL/GenBank/DDBJ whole genome shotgun (WGS) entry which is preliminary data.</text>
</comment>
<dbReference type="Gene3D" id="1.10.101.10">
    <property type="entry name" value="PGBD-like superfamily/PGBD"/>
    <property type="match status" value="1"/>
</dbReference>
<organism evidence="4 5">
    <name type="scientific">Paenibacillus terricola</name>
    <dbReference type="NCBI Taxonomy" id="2763503"/>
    <lineage>
        <taxon>Bacteria</taxon>
        <taxon>Bacillati</taxon>
        <taxon>Bacillota</taxon>
        <taxon>Bacilli</taxon>
        <taxon>Bacillales</taxon>
        <taxon>Paenibacillaceae</taxon>
        <taxon>Paenibacillus</taxon>
    </lineage>
</organism>
<dbReference type="PANTHER" id="PTHR32305:SF17">
    <property type="entry name" value="TRNA NUCLEASE WAPA"/>
    <property type="match status" value="1"/>
</dbReference>
<dbReference type="Gene3D" id="2.180.10.10">
    <property type="entry name" value="RHS repeat-associated core"/>
    <property type="match status" value="1"/>
</dbReference>
<dbReference type="PANTHER" id="PTHR32305">
    <property type="match status" value="1"/>
</dbReference>
<dbReference type="Proteomes" id="UP000609346">
    <property type="component" value="Unassembled WGS sequence"/>
</dbReference>
<feature type="region of interest" description="Disordered" evidence="1">
    <location>
        <begin position="418"/>
        <end position="474"/>
    </location>
</feature>
<dbReference type="SUPFAM" id="SSF47090">
    <property type="entry name" value="PGBD-like"/>
    <property type="match status" value="1"/>
</dbReference>
<evidence type="ECO:0000256" key="1">
    <source>
        <dbReference type="SAM" id="MobiDB-lite"/>
    </source>
</evidence>
<dbReference type="InterPro" id="IPR022385">
    <property type="entry name" value="Rhs_assc_core"/>
</dbReference>
<reference evidence="4 5" key="1">
    <citation type="submission" date="2020-09" db="EMBL/GenBank/DDBJ databases">
        <title>Paenibacillus sp. strain PR3 16S rRNA gene Genome sequencing and assembly.</title>
        <authorList>
            <person name="Kim J."/>
        </authorList>
    </citation>
    <scope>NUCLEOTIDE SEQUENCE [LARGE SCALE GENOMIC DNA]</scope>
    <source>
        <strain evidence="4 5">PR3</strain>
    </source>
</reference>
<proteinExistence type="predicted"/>
<dbReference type="InterPro" id="IPR050708">
    <property type="entry name" value="T6SS_VgrG/RHS"/>
</dbReference>
<dbReference type="NCBIfam" id="TIGR03696">
    <property type="entry name" value="Rhs_assc_core"/>
    <property type="match status" value="1"/>
</dbReference>
<name>A0ABR8MW85_9BACL</name>
<dbReference type="InterPro" id="IPR026835">
    <property type="entry name" value="YqcG_C"/>
</dbReference>
<dbReference type="InterPro" id="IPR002477">
    <property type="entry name" value="Peptidoglycan-bd-like"/>
</dbReference>
<dbReference type="EMBL" id="JACXZA010000003">
    <property type="protein sequence ID" value="MBD3920225.1"/>
    <property type="molecule type" value="Genomic_DNA"/>
</dbReference>
<feature type="compositionally biased region" description="Polar residues" evidence="1">
    <location>
        <begin position="426"/>
        <end position="446"/>
    </location>
</feature>
<dbReference type="Pfam" id="PF01471">
    <property type="entry name" value="PG_binding_1"/>
    <property type="match status" value="1"/>
</dbReference>
<feature type="domain" description="Peptidoglycan binding-like" evidence="2">
    <location>
        <begin position="139"/>
        <end position="194"/>
    </location>
</feature>
<evidence type="ECO:0000259" key="2">
    <source>
        <dbReference type="Pfam" id="PF01471"/>
    </source>
</evidence>
<sequence>MASRAFQGFFFSSNLLMRTMGTDLYYYLYNGHADVTALVNTAGEIKASYYYDAFGVVLESTGTISNPIRYAGYQYDQESALYYLNARYYDPKIARFLSEDTYRGQMDDPLSLNLYTYVNNEPIMYTDPTGHTTIKQGQSGDAIKAIQEKLVKAGYDVSTDGKFGPKTAAAVKQFQKDMGIKADGVVGNQTLSILGAASTTANAPDYVKQAALASAKQAKSGDISSDTILMSGETFQKALSQIEETRAKVEAVTHSSAVVQTKVVNNTVQITGVKTTPKPTKTTKSTTTVNAKATTTSNTTLANTSTAGLNFVAGGLTAIDNDVTFGIGHIIAGQPPLSQQQTKSYQVGKLAGNILTTTAAFIGLAASITLTGVGVAAEGVTFGASTTLVVAGVAAASASGAVLTNSFGHLVGDDYSYSSSSGSSSNTQGAGENTLKGTNEKGQVTSRGGFRKDTVQDAWDNAQPGPNGGRLCPTCEKEVNVPPNSGEKRDWDVNHTPAWTNREFGPNVTRKEVLDNYQEGTELECPSCNRSGGNRRD</sequence>
<evidence type="ECO:0000259" key="3">
    <source>
        <dbReference type="Pfam" id="PF14410"/>
    </source>
</evidence>
<accession>A0ABR8MW85</accession>
<protein>
    <submittedName>
        <fullName evidence="4">Peptidoglycan-binding protein</fullName>
    </submittedName>
</protein>
<dbReference type="InterPro" id="IPR036366">
    <property type="entry name" value="PGBDSf"/>
</dbReference>
<keyword evidence="5" id="KW-1185">Reference proteome</keyword>
<dbReference type="Pfam" id="PF14410">
    <property type="entry name" value="GH-E"/>
    <property type="match status" value="1"/>
</dbReference>
<evidence type="ECO:0000313" key="4">
    <source>
        <dbReference type="EMBL" id="MBD3920225.1"/>
    </source>
</evidence>
<feature type="domain" description="Toxin YqcG C-terminal" evidence="3">
    <location>
        <begin position="468"/>
        <end position="533"/>
    </location>
</feature>
<dbReference type="InterPro" id="IPR036365">
    <property type="entry name" value="PGBD-like_sf"/>
</dbReference>
<evidence type="ECO:0000313" key="5">
    <source>
        <dbReference type="Proteomes" id="UP000609346"/>
    </source>
</evidence>